<evidence type="ECO:0000259" key="3">
    <source>
        <dbReference type="PROSITE" id="PS51201"/>
    </source>
</evidence>
<dbReference type="Pfam" id="PF07885">
    <property type="entry name" value="Ion_trans_2"/>
    <property type="match status" value="1"/>
</dbReference>
<feature type="transmembrane region" description="Helical" evidence="2">
    <location>
        <begin position="21"/>
        <end position="43"/>
    </location>
</feature>
<dbReference type="GO" id="GO:0006813">
    <property type="term" value="P:potassium ion transport"/>
    <property type="evidence" value="ECO:0007669"/>
    <property type="project" value="InterPro"/>
</dbReference>
<dbReference type="STRING" id="489703.SAMN04488038_11496"/>
<dbReference type="PROSITE" id="PS51202">
    <property type="entry name" value="RCK_C"/>
    <property type="match status" value="1"/>
</dbReference>
<dbReference type="Pfam" id="PF02080">
    <property type="entry name" value="TrkA_C"/>
    <property type="match status" value="1"/>
</dbReference>
<dbReference type="SUPFAM" id="SSF116726">
    <property type="entry name" value="TrkA C-terminal domain-like"/>
    <property type="match status" value="1"/>
</dbReference>
<dbReference type="PROSITE" id="PS51201">
    <property type="entry name" value="RCK_N"/>
    <property type="match status" value="1"/>
</dbReference>
<keyword evidence="5" id="KW-0813">Transport</keyword>
<dbReference type="Gene3D" id="1.10.287.70">
    <property type="match status" value="1"/>
</dbReference>
<dbReference type="GO" id="GO:0005886">
    <property type="term" value="C:plasma membrane"/>
    <property type="evidence" value="ECO:0007669"/>
    <property type="project" value="UniProtKB-SubCell"/>
</dbReference>
<proteinExistence type="predicted"/>
<feature type="domain" description="RCK C-terminal" evidence="4">
    <location>
        <begin position="268"/>
        <end position="354"/>
    </location>
</feature>
<dbReference type="InterPro" id="IPR013099">
    <property type="entry name" value="K_chnl_dom"/>
</dbReference>
<feature type="domain" description="RCK N-terminal" evidence="3">
    <location>
        <begin position="122"/>
        <end position="239"/>
    </location>
</feature>
<protein>
    <submittedName>
        <fullName evidence="5">Voltage-gated potassium channel</fullName>
    </submittedName>
</protein>
<evidence type="ECO:0000313" key="6">
    <source>
        <dbReference type="Proteomes" id="UP000199233"/>
    </source>
</evidence>
<dbReference type="InterPro" id="IPR006037">
    <property type="entry name" value="RCK_C"/>
</dbReference>
<dbReference type="EMBL" id="FOFS01000014">
    <property type="protein sequence ID" value="SER04189.1"/>
    <property type="molecule type" value="Genomic_DNA"/>
</dbReference>
<dbReference type="Gene3D" id="3.40.50.720">
    <property type="entry name" value="NAD(P)-binding Rossmann-like Domain"/>
    <property type="match status" value="1"/>
</dbReference>
<evidence type="ECO:0000259" key="4">
    <source>
        <dbReference type="PROSITE" id="PS51202"/>
    </source>
</evidence>
<dbReference type="InterPro" id="IPR036721">
    <property type="entry name" value="RCK_C_sf"/>
</dbReference>
<sequence>MPTRKTLSASAEGIFGSPLRNVAGTLVFVALVFVFATAGYMHAGWSFSDAAYMVTFTVFSVGYGEVHAVTTPYLRGLTIATIVLGCTGMIVLTGALVQLFTVVQIRRMLGVDRMQTQIDRLHNHIVICGFGRIGVQLSKELSPARSDFVIIEHEATRVAEAQALGFLCIQGDATDENALKIAGIERAKILATVLPNDAANVFITLSARSLNPRLTIIARGEEPSTESKLAHAGADQIVLPTHIGAERIAEMILYPATLHFVDDSPQMREMKRGLHELGLELEVVSVPANGALTGVTVAEAEQAGRGAFFVVHIDRASGQSLPHPSPEERIEAGDKIVLVARGNKIASGTLFTKPRERFRTGRIR</sequence>
<keyword evidence="2" id="KW-0812">Transmembrane</keyword>
<dbReference type="SUPFAM" id="SSF81324">
    <property type="entry name" value="Voltage-gated potassium channels"/>
    <property type="match status" value="1"/>
</dbReference>
<keyword evidence="5" id="KW-0406">Ion transport</keyword>
<evidence type="ECO:0000313" key="5">
    <source>
        <dbReference type="EMBL" id="SER04189.1"/>
    </source>
</evidence>
<dbReference type="AlphaFoldDB" id="A0A1H9KYW2"/>
<dbReference type="InterPro" id="IPR036291">
    <property type="entry name" value="NAD(P)-bd_dom_sf"/>
</dbReference>
<keyword evidence="6" id="KW-1185">Reference proteome</keyword>
<dbReference type="InterPro" id="IPR003148">
    <property type="entry name" value="RCK_N"/>
</dbReference>
<organism evidence="5 6">
    <name type="scientific">Solimonas aquatica</name>
    <dbReference type="NCBI Taxonomy" id="489703"/>
    <lineage>
        <taxon>Bacteria</taxon>
        <taxon>Pseudomonadati</taxon>
        <taxon>Pseudomonadota</taxon>
        <taxon>Gammaproteobacteria</taxon>
        <taxon>Nevskiales</taxon>
        <taxon>Nevskiaceae</taxon>
        <taxon>Solimonas</taxon>
    </lineage>
</organism>
<dbReference type="OrthoDB" id="5565451at2"/>
<evidence type="ECO:0000256" key="2">
    <source>
        <dbReference type="SAM" id="Phobius"/>
    </source>
</evidence>
<evidence type="ECO:0000256" key="1">
    <source>
        <dbReference type="ARBA" id="ARBA00004651"/>
    </source>
</evidence>
<dbReference type="InterPro" id="IPR050721">
    <property type="entry name" value="Trk_Ktr_HKT_K-transport"/>
</dbReference>
<dbReference type="Gene3D" id="3.30.70.1450">
    <property type="entry name" value="Regulator of K+ conductance, C-terminal domain"/>
    <property type="match status" value="1"/>
</dbReference>
<gene>
    <name evidence="5" type="ORF">SAMN04488038_11496</name>
</gene>
<keyword evidence="5" id="KW-0407">Ion channel</keyword>
<dbReference type="Proteomes" id="UP000199233">
    <property type="component" value="Unassembled WGS sequence"/>
</dbReference>
<keyword evidence="2" id="KW-1133">Transmembrane helix</keyword>
<reference evidence="5 6" key="1">
    <citation type="submission" date="2016-10" db="EMBL/GenBank/DDBJ databases">
        <authorList>
            <person name="de Groot N.N."/>
        </authorList>
    </citation>
    <scope>NUCLEOTIDE SEQUENCE [LARGE SCALE GENOMIC DNA]</scope>
    <source>
        <strain evidence="5 6">DSM 25927</strain>
    </source>
</reference>
<dbReference type="PANTHER" id="PTHR43833">
    <property type="entry name" value="POTASSIUM CHANNEL PROTEIN 2-RELATED-RELATED"/>
    <property type="match status" value="1"/>
</dbReference>
<accession>A0A1H9KYW2</accession>
<dbReference type="SUPFAM" id="SSF51735">
    <property type="entry name" value="NAD(P)-binding Rossmann-fold domains"/>
    <property type="match status" value="1"/>
</dbReference>
<dbReference type="Pfam" id="PF02254">
    <property type="entry name" value="TrkA_N"/>
    <property type="match status" value="1"/>
</dbReference>
<name>A0A1H9KYW2_9GAMM</name>
<keyword evidence="2" id="KW-0472">Membrane</keyword>
<feature type="transmembrane region" description="Helical" evidence="2">
    <location>
        <begin position="79"/>
        <end position="103"/>
    </location>
</feature>
<dbReference type="PANTHER" id="PTHR43833:SF9">
    <property type="entry name" value="POTASSIUM CHANNEL PROTEIN YUGO-RELATED"/>
    <property type="match status" value="1"/>
</dbReference>
<dbReference type="GO" id="GO:0008324">
    <property type="term" value="F:monoatomic cation transmembrane transporter activity"/>
    <property type="evidence" value="ECO:0007669"/>
    <property type="project" value="InterPro"/>
</dbReference>
<comment type="subcellular location">
    <subcellularLocation>
        <location evidence="1">Cell membrane</location>
        <topology evidence="1">Multi-pass membrane protein</topology>
    </subcellularLocation>
</comment>
<dbReference type="RefSeq" id="WP_093288925.1">
    <property type="nucleotide sequence ID" value="NZ_FOFS01000014.1"/>
</dbReference>